<organism evidence="1">
    <name type="scientific">Amphora coffeiformis</name>
    <dbReference type="NCBI Taxonomy" id="265554"/>
    <lineage>
        <taxon>Eukaryota</taxon>
        <taxon>Sar</taxon>
        <taxon>Stramenopiles</taxon>
        <taxon>Ochrophyta</taxon>
        <taxon>Bacillariophyta</taxon>
        <taxon>Bacillariophyceae</taxon>
        <taxon>Bacillariophycidae</taxon>
        <taxon>Thalassiophysales</taxon>
        <taxon>Catenulaceae</taxon>
        <taxon>Amphora</taxon>
    </lineage>
</organism>
<accession>A0A7S3L0R4</accession>
<dbReference type="EMBL" id="HBIM01003661">
    <property type="protein sequence ID" value="CAE0405099.1"/>
    <property type="molecule type" value="Transcribed_RNA"/>
</dbReference>
<dbReference type="AlphaFoldDB" id="A0A7S3L0R4"/>
<dbReference type="SUPFAM" id="SSF51735">
    <property type="entry name" value="NAD(P)-binding Rossmann-fold domains"/>
    <property type="match status" value="1"/>
</dbReference>
<evidence type="ECO:0000313" key="1">
    <source>
        <dbReference type="EMBL" id="CAE0405099.1"/>
    </source>
</evidence>
<gene>
    <name evidence="1" type="ORF">ACOF00016_LOCUS3156</name>
</gene>
<sequence length="500" mass="53312">MMMMLTRLATSPMTRTAVRGFATRRSARLNALSPEIIDSLPSIAEREPEVDTDPAVYTRGPVTAAHMVDTEKKQVSTLDSAALSPSGSVVHGRYGDLGAAAGAIPLEFLALLRPAAEAAAAIRVTTEKAKAAKGTFLIYGASQANGFAAAQLASAAGHAVVGVVGGEHSGDADMMEIVKGLIDEPGTAVPEEYALSKKNFIELVEGISTGDEGIPPAKSAEFLADFKENFLAYTEAYPDTRPAAVDAEVMEFKYMEKDRDMWEANMEAYLSQFPPGAPPVDKAKLDSFFSTEQYEIFRTKFWKQTSAVISGDKLDFSPPHIIKQQLEAPETMSHGTHPGAGAYFPYAFSALKQAYPEGTEAKAGGPILGAAIAVTPALKVAAEKIAAAKTIREKGEALHFLSRNERAAFGAACSVASLAKKAGAPVVVMGGSLPELPTAKDTEADVKEALAAMDVDENGETRLNFFVELYRANDFPFYADYAVFKATEELPPARQIIVTK</sequence>
<name>A0A7S3L0R4_9STRA</name>
<reference evidence="1" key="1">
    <citation type="submission" date="2021-01" db="EMBL/GenBank/DDBJ databases">
        <authorList>
            <person name="Corre E."/>
            <person name="Pelletier E."/>
            <person name="Niang G."/>
            <person name="Scheremetjew M."/>
            <person name="Finn R."/>
            <person name="Kale V."/>
            <person name="Holt S."/>
            <person name="Cochrane G."/>
            <person name="Meng A."/>
            <person name="Brown T."/>
            <person name="Cohen L."/>
        </authorList>
    </citation>
    <scope>NUCLEOTIDE SEQUENCE</scope>
    <source>
        <strain evidence="1">CCMP127</strain>
    </source>
</reference>
<proteinExistence type="predicted"/>
<dbReference type="InterPro" id="IPR036291">
    <property type="entry name" value="NAD(P)-bd_dom_sf"/>
</dbReference>
<protein>
    <submittedName>
        <fullName evidence="1">Uncharacterized protein</fullName>
    </submittedName>
</protein>